<protein>
    <submittedName>
        <fullName evidence="1">SIR2 family protein</fullName>
    </submittedName>
</protein>
<dbReference type="AlphaFoldDB" id="A0A646HGD4"/>
<accession>A0A646HGD4</accession>
<gene>
    <name evidence="1" type="ORF">F7D59_07250</name>
</gene>
<dbReference type="Proteomes" id="UP000420635">
    <property type="component" value="Unassembled WGS sequence"/>
</dbReference>
<evidence type="ECO:0000313" key="1">
    <source>
        <dbReference type="EMBL" id="MQN89649.1"/>
    </source>
</evidence>
<proteinExistence type="predicted"/>
<sequence length="816" mass="95603">MTLEEGINKIFDGNCMLFLGSGFSLGSFNINRENLLTAGMLSNKLDSLSGGDNDGNLEDAADEFIETLGEYKLVDFLKKEFTVSAYSKEQEIIGKCKWGRIYTTNYDNTIEKIGQDNRRVLTPVTLSSSLREYRDKSNTVIHLNGSVSDLTSNSLSEEFKLTSSSYLTQSFLKSEWISLFRYDLKDCDAIFFVGYSLAYDLDIKRLMFENPSIKDKTFFIVGDNEKSSRLKIMERFGSPITIGVDGFANEIQKQMATYKPPVIKYEKPFFCFVRPNCSNIRPKIQDNAIWDLFFWGIPQIEILKYSYHYSPDYLYYVHRDYLDKAIDLINNGQQNILVHSDLGNGKSLFIIGLSLELKRLGYDVYLYDHFDVSLNREIERICKIDNNRVVIIVENYSTNKEFFDILKTYRTNQILIVSDRTVNNDMRYDWLVDVVKAQFYSIDLNIMTDEEIEQLINIFDAYGLWSHLSAKTYSEKKNYIIYECKKSFRNILLGLLNSPTIITRFNRIINNIKERNNFYEALVLILVSKVFDLNMDLDMLSDAIDDTLIGNQMFKRNQIVKEFIDFESLQIKVKSSILAEVILDKIVDGAIIEKVMAKTFLNFDKKRHNLNYKRVLRSLLSYANMQRVLNHNDPKYKSIIVEFFEEVRQCAFCQNNPHYWLQYAIVKLDDRDFPLAETFFKNAYSYAAKKDSFDTYQIDNHFARFLLENEIDSGNDKTCMDVFLKAHRILMDTKHDKDTKYYPFRVARNYKPFYARFYKNMSHKNKEVFIHSCEEMLEMIERYYKVAPAYANRKDVREAKMQLEEIVASSNSNLNR</sequence>
<dbReference type="Pfam" id="PF13289">
    <property type="entry name" value="SIR2_2"/>
    <property type="match status" value="1"/>
</dbReference>
<reference evidence="2" key="1">
    <citation type="submission" date="2019-09" db="EMBL/GenBank/DDBJ databases">
        <title>Distinct polysaccharide growth profiles of human intestinal Prevotella copri isolates.</title>
        <authorList>
            <person name="Fehlner-Peach H."/>
            <person name="Magnabosco C."/>
            <person name="Raghavan V."/>
            <person name="Scher J.U."/>
            <person name="Tett A."/>
            <person name="Cox L.M."/>
            <person name="Gottsegen C."/>
            <person name="Watters A."/>
            <person name="Wiltshire- Gordon J.D."/>
            <person name="Segata N."/>
            <person name="Bonneau R."/>
            <person name="Littman D.R."/>
        </authorList>
    </citation>
    <scope>NUCLEOTIDE SEQUENCE [LARGE SCALE GENOMIC DNA]</scope>
    <source>
        <strain evidence="2">iP54</strain>
    </source>
</reference>
<organism evidence="1 2">
    <name type="scientific">Segatella copri</name>
    <dbReference type="NCBI Taxonomy" id="165179"/>
    <lineage>
        <taxon>Bacteria</taxon>
        <taxon>Pseudomonadati</taxon>
        <taxon>Bacteroidota</taxon>
        <taxon>Bacteroidia</taxon>
        <taxon>Bacteroidales</taxon>
        <taxon>Prevotellaceae</taxon>
        <taxon>Segatella</taxon>
    </lineage>
</organism>
<dbReference type="RefSeq" id="WP_153112588.1">
    <property type="nucleotide sequence ID" value="NZ_VZAS01000024.1"/>
</dbReference>
<evidence type="ECO:0000313" key="2">
    <source>
        <dbReference type="Proteomes" id="UP000420635"/>
    </source>
</evidence>
<dbReference type="EMBL" id="VZBQ01000087">
    <property type="protein sequence ID" value="MQN89649.1"/>
    <property type="molecule type" value="Genomic_DNA"/>
</dbReference>
<comment type="caution">
    <text evidence="1">The sequence shown here is derived from an EMBL/GenBank/DDBJ whole genome shotgun (WGS) entry which is preliminary data.</text>
</comment>
<name>A0A646HGD4_9BACT</name>